<keyword evidence="1" id="KW-0732">Signal</keyword>
<name>A0ABM1FB33_PRICU</name>
<gene>
    <name evidence="3" type="primary">LOC106821400</name>
</gene>
<evidence type="ECO:0000256" key="1">
    <source>
        <dbReference type="SAM" id="SignalP"/>
    </source>
</evidence>
<dbReference type="GeneID" id="106821400"/>
<keyword evidence="2" id="KW-1185">Reference proteome</keyword>
<dbReference type="RefSeq" id="XP_014681654.1">
    <property type="nucleotide sequence ID" value="XM_014826168.1"/>
</dbReference>
<proteinExistence type="predicted"/>
<accession>A0ABM1FB33</accession>
<feature type="chain" id="PRO_5045822739" evidence="1">
    <location>
        <begin position="21"/>
        <end position="281"/>
    </location>
</feature>
<evidence type="ECO:0000313" key="2">
    <source>
        <dbReference type="Proteomes" id="UP000695022"/>
    </source>
</evidence>
<feature type="signal peptide" evidence="1">
    <location>
        <begin position="1"/>
        <end position="20"/>
    </location>
</feature>
<sequence>MSKLALCILICLCLGERVRTEDKTLTGDNVEVKVLGKSGKISLTINPPAESENEVSQVTVNWDELKEVDGDGNDVTDKRFNTFANQDFTYSDIENTTYSDIEAQMISFSASLAKQQTTLGNLTVVMYIFKEMGTLSLGEETHTVHPGTLKFNIVIENWTWGADSDAHMLEFVIDIKGKADDAVKKETETGEPQTFDMGANTNLVLSQKVKTSDSGDWTDMPTGYPDYTTKGNKKMFIFRFPKGDKITYDPSLESAPSSSVAIVGNTLVFLLAMVAAAICSN</sequence>
<reference evidence="3" key="1">
    <citation type="submission" date="2025-08" db="UniProtKB">
        <authorList>
            <consortium name="RefSeq"/>
        </authorList>
    </citation>
    <scope>IDENTIFICATION</scope>
</reference>
<evidence type="ECO:0000313" key="3">
    <source>
        <dbReference type="RefSeq" id="XP_014681654.1"/>
    </source>
</evidence>
<protein>
    <submittedName>
        <fullName evidence="3">Skeletal aspartic acid-rich protein 2-like</fullName>
    </submittedName>
</protein>
<organism evidence="2 3">
    <name type="scientific">Priapulus caudatus</name>
    <name type="common">Priapulid worm</name>
    <dbReference type="NCBI Taxonomy" id="37621"/>
    <lineage>
        <taxon>Eukaryota</taxon>
        <taxon>Metazoa</taxon>
        <taxon>Ecdysozoa</taxon>
        <taxon>Scalidophora</taxon>
        <taxon>Priapulida</taxon>
        <taxon>Priapulimorpha</taxon>
        <taxon>Priapulimorphida</taxon>
        <taxon>Priapulidae</taxon>
        <taxon>Priapulus</taxon>
    </lineage>
</organism>
<dbReference type="Proteomes" id="UP000695022">
    <property type="component" value="Unplaced"/>
</dbReference>